<dbReference type="Proteomes" id="UP000193560">
    <property type="component" value="Unassembled WGS sequence"/>
</dbReference>
<dbReference type="SUPFAM" id="SSF50729">
    <property type="entry name" value="PH domain-like"/>
    <property type="match status" value="1"/>
</dbReference>
<dbReference type="InterPro" id="IPR011993">
    <property type="entry name" value="PH-like_dom_sf"/>
</dbReference>
<evidence type="ECO:0000313" key="4">
    <source>
        <dbReference type="Proteomes" id="UP000193560"/>
    </source>
</evidence>
<evidence type="ECO:0000313" key="3">
    <source>
        <dbReference type="EMBL" id="ORZ15338.1"/>
    </source>
</evidence>
<feature type="region of interest" description="Disordered" evidence="1">
    <location>
        <begin position="189"/>
        <end position="210"/>
    </location>
</feature>
<evidence type="ECO:0000259" key="2">
    <source>
        <dbReference type="PROSITE" id="PS50003"/>
    </source>
</evidence>
<organism evidence="3 4">
    <name type="scientific">Absidia repens</name>
    <dbReference type="NCBI Taxonomy" id="90262"/>
    <lineage>
        <taxon>Eukaryota</taxon>
        <taxon>Fungi</taxon>
        <taxon>Fungi incertae sedis</taxon>
        <taxon>Mucoromycota</taxon>
        <taxon>Mucoromycotina</taxon>
        <taxon>Mucoromycetes</taxon>
        <taxon>Mucorales</taxon>
        <taxon>Cunninghamellaceae</taxon>
        <taxon>Absidia</taxon>
    </lineage>
</organism>
<dbReference type="AlphaFoldDB" id="A0A1X2IFF9"/>
<evidence type="ECO:0000256" key="1">
    <source>
        <dbReference type="SAM" id="MobiDB-lite"/>
    </source>
</evidence>
<keyword evidence="4" id="KW-1185">Reference proteome</keyword>
<dbReference type="Pfam" id="PF00169">
    <property type="entry name" value="PH"/>
    <property type="match status" value="1"/>
</dbReference>
<comment type="caution">
    <text evidence="3">The sequence shown here is derived from an EMBL/GenBank/DDBJ whole genome shotgun (WGS) entry which is preliminary data.</text>
</comment>
<proteinExistence type="predicted"/>
<dbReference type="EMBL" id="MCGE01000013">
    <property type="protein sequence ID" value="ORZ15338.1"/>
    <property type="molecule type" value="Genomic_DNA"/>
</dbReference>
<feature type="domain" description="PH" evidence="2">
    <location>
        <begin position="3"/>
        <end position="112"/>
    </location>
</feature>
<name>A0A1X2IFF9_9FUNG</name>
<protein>
    <recommendedName>
        <fullName evidence="2">PH domain-containing protein</fullName>
    </recommendedName>
</protein>
<dbReference type="InterPro" id="IPR001849">
    <property type="entry name" value="PH_domain"/>
</dbReference>
<reference evidence="3 4" key="1">
    <citation type="submission" date="2016-07" db="EMBL/GenBank/DDBJ databases">
        <title>Pervasive Adenine N6-methylation of Active Genes in Fungi.</title>
        <authorList>
            <consortium name="DOE Joint Genome Institute"/>
            <person name="Mondo S.J."/>
            <person name="Dannebaum R.O."/>
            <person name="Kuo R.C."/>
            <person name="Labutti K."/>
            <person name="Haridas S."/>
            <person name="Kuo A."/>
            <person name="Salamov A."/>
            <person name="Ahrendt S.R."/>
            <person name="Lipzen A."/>
            <person name="Sullivan W."/>
            <person name="Andreopoulos W.B."/>
            <person name="Clum A."/>
            <person name="Lindquist E."/>
            <person name="Daum C."/>
            <person name="Ramamoorthy G.K."/>
            <person name="Gryganskyi A."/>
            <person name="Culley D."/>
            <person name="Magnuson J.K."/>
            <person name="James T.Y."/>
            <person name="O'Malley M.A."/>
            <person name="Stajich J.E."/>
            <person name="Spatafora J.W."/>
            <person name="Visel A."/>
            <person name="Grigoriev I.V."/>
        </authorList>
    </citation>
    <scope>NUCLEOTIDE SEQUENCE [LARGE SCALE GENOMIC DNA]</scope>
    <source>
        <strain evidence="3 4">NRRL 1336</strain>
    </source>
</reference>
<dbReference type="SMART" id="SM00233">
    <property type="entry name" value="PH"/>
    <property type="match status" value="1"/>
</dbReference>
<dbReference type="PROSITE" id="PS50003">
    <property type="entry name" value="PH_DOMAIN"/>
    <property type="match status" value="1"/>
</dbReference>
<gene>
    <name evidence="3" type="ORF">BCR42DRAFT_492258</name>
</gene>
<sequence length="220" mass="24747">MIHTPKSAWLKKLTLTMGRPRWQSRYFVLLETEIRYYKDEYAATPNYIWSLRDIDHVKQVTMAGQNYCLSLEPTMTELLGNCTANKKKSLILCFQSAIDMKNWQQEIASRLTRLIPCAPLEVPLPSVSTSSTSSSSLGRRRGVILSALDISRDHHHVLPTLISPSASTVSILSSSSSISTTLYHQSSYSSLSSPHNTIAKESDDDSSSPTFLQYKNQFRL</sequence>
<dbReference type="Gene3D" id="2.30.29.30">
    <property type="entry name" value="Pleckstrin-homology domain (PH domain)/Phosphotyrosine-binding domain (PTB)"/>
    <property type="match status" value="1"/>
</dbReference>
<dbReference type="OrthoDB" id="185175at2759"/>
<accession>A0A1X2IFF9</accession>